<dbReference type="Proteomes" id="UP000285201">
    <property type="component" value="Unassembled WGS sequence"/>
</dbReference>
<dbReference type="RefSeq" id="WP_118370000.1">
    <property type="nucleotide sequence ID" value="NZ_QROY01000002.1"/>
</dbReference>
<accession>A0A415MEX8</accession>
<sequence>MDKMFSNNSFIQQTIEQQLSDEQIQEVEELGFNPLKMYFGEDYVINEKIIIHQPSIQDFIDSNSETDIYGVITPFVSNTTAYRLQLWDMGIDWNKISNLELFSILIKSIDFNYSKLIFGDIDFSTFKLYQKQVNRDTALTLYSQELDLEIDEDTRNKMCKYIQFMFNSFPPEEEFTSNKTLKQDLINKDRQKLIQKKKEASENKNQQSLLSMIAFYLNHPGCHYKKNELREVGYFEFMYNIQRLQIYESTRALFGGMYSGMCDLSKVDKNEFNFMRDVKITA</sequence>
<gene>
    <name evidence="1" type="ORF">DW007_03360</name>
</gene>
<name>A0A415MEX8_9FIRM</name>
<protein>
    <submittedName>
        <fullName evidence="1">Uncharacterized protein</fullName>
    </submittedName>
</protein>
<dbReference type="EMBL" id="QROY01000002">
    <property type="protein sequence ID" value="RHL71194.1"/>
    <property type="molecule type" value="Genomic_DNA"/>
</dbReference>
<organism evidence="1 2">
    <name type="scientific">Lachnospira eligens</name>
    <dbReference type="NCBI Taxonomy" id="39485"/>
    <lineage>
        <taxon>Bacteria</taxon>
        <taxon>Bacillati</taxon>
        <taxon>Bacillota</taxon>
        <taxon>Clostridia</taxon>
        <taxon>Lachnospirales</taxon>
        <taxon>Lachnospiraceae</taxon>
        <taxon>Lachnospira</taxon>
    </lineage>
</organism>
<proteinExistence type="predicted"/>
<reference evidence="1 2" key="1">
    <citation type="submission" date="2018-08" db="EMBL/GenBank/DDBJ databases">
        <title>A genome reference for cultivated species of the human gut microbiota.</title>
        <authorList>
            <person name="Zou Y."/>
            <person name="Xue W."/>
            <person name="Luo G."/>
        </authorList>
    </citation>
    <scope>NUCLEOTIDE SEQUENCE [LARGE SCALE GENOMIC DNA]</scope>
    <source>
        <strain evidence="1 2">AF36-7BH</strain>
    </source>
</reference>
<comment type="caution">
    <text evidence="1">The sequence shown here is derived from an EMBL/GenBank/DDBJ whole genome shotgun (WGS) entry which is preliminary data.</text>
</comment>
<dbReference type="AlphaFoldDB" id="A0A415MEX8"/>
<evidence type="ECO:0000313" key="1">
    <source>
        <dbReference type="EMBL" id="RHL71194.1"/>
    </source>
</evidence>
<evidence type="ECO:0000313" key="2">
    <source>
        <dbReference type="Proteomes" id="UP000285201"/>
    </source>
</evidence>